<dbReference type="InterPro" id="IPR003165">
    <property type="entry name" value="Piwi"/>
</dbReference>
<dbReference type="Gene3D" id="3.40.50.2300">
    <property type="match status" value="1"/>
</dbReference>
<dbReference type="CDD" id="cd04658">
    <property type="entry name" value="Piwi_piwi-like_Euk"/>
    <property type="match status" value="1"/>
</dbReference>
<gene>
    <name evidence="5" type="primary">ppd</name>
</gene>
<feature type="domain" description="PAZ" evidence="3">
    <location>
        <begin position="194"/>
        <end position="301"/>
    </location>
</feature>
<dbReference type="CDD" id="cd02845">
    <property type="entry name" value="PAZ_piwi_like"/>
    <property type="match status" value="1"/>
</dbReference>
<dbReference type="AlphaFoldDB" id="Q0Q5B1"/>
<protein>
    <submittedName>
        <fullName evidence="5">PAZ PIWI domain protein</fullName>
    </submittedName>
</protein>
<dbReference type="InterPro" id="IPR036085">
    <property type="entry name" value="PAZ_dom_sf"/>
</dbReference>
<reference evidence="5" key="1">
    <citation type="submission" date="2006-05" db="EMBL/GenBank/DDBJ databases">
        <title>Isolation and characterization of ppd gene from the ciliated protist Pseudourpstyla cristata.</title>
        <authorList>
            <person name="Liu X.Y."/>
            <person name="Jin L.P."/>
        </authorList>
    </citation>
    <scope>NUCLEOTIDE SEQUENCE</scope>
</reference>
<dbReference type="SMART" id="SM00949">
    <property type="entry name" value="PAZ"/>
    <property type="match status" value="1"/>
</dbReference>
<dbReference type="GO" id="GO:0003723">
    <property type="term" value="F:RNA binding"/>
    <property type="evidence" value="ECO:0007669"/>
    <property type="project" value="InterPro"/>
</dbReference>
<dbReference type="Pfam" id="PF02170">
    <property type="entry name" value="PAZ"/>
    <property type="match status" value="1"/>
</dbReference>
<name>Q0Q5B1_9SPIT</name>
<dbReference type="Pfam" id="PF02171">
    <property type="entry name" value="Piwi"/>
    <property type="match status" value="1"/>
</dbReference>
<dbReference type="SMART" id="SM00950">
    <property type="entry name" value="Piwi"/>
    <property type="match status" value="1"/>
</dbReference>
<dbReference type="InterPro" id="IPR036397">
    <property type="entry name" value="RNaseH_sf"/>
</dbReference>
<evidence type="ECO:0000256" key="2">
    <source>
        <dbReference type="SAM" id="MobiDB-lite"/>
    </source>
</evidence>
<dbReference type="PROSITE" id="PS50822">
    <property type="entry name" value="PIWI"/>
    <property type="match status" value="1"/>
</dbReference>
<feature type="domain" description="Piwi" evidence="4">
    <location>
        <begin position="472"/>
        <end position="769"/>
    </location>
</feature>
<accession>Q0Q5B1</accession>
<proteinExistence type="inferred from homology"/>
<dbReference type="SUPFAM" id="SSF53098">
    <property type="entry name" value="Ribonuclease H-like"/>
    <property type="match status" value="1"/>
</dbReference>
<comment type="similarity">
    <text evidence="1">Belongs to the argonaute family.</text>
</comment>
<evidence type="ECO:0000259" key="4">
    <source>
        <dbReference type="PROSITE" id="PS50822"/>
    </source>
</evidence>
<dbReference type="InterPro" id="IPR012337">
    <property type="entry name" value="RNaseH-like_sf"/>
</dbReference>
<evidence type="ECO:0000313" key="5">
    <source>
        <dbReference type="EMBL" id="ABG66421.1"/>
    </source>
</evidence>
<sequence>MESLSTTFPKRPARDSSSQGQEMKLFSNYFQLQFDQPSILGINKYTLKFEPEIPDNSRKMRTQIIKPVKEKIKEHLDFFIEWGNCIYSLKKQSEVPKLESEYEGVKYSINIDWVQLMEPTDKDHLNFLKIFFNSLMRGLKFETIGRKSFNSAKAHNLDAHKIKVWPGFDARLIMKEYGVLLNIDVCFKVVRQDTVMDYMNELKQKLEGKGGDWQTELQNALKGTTVVTRYNQKTYRVERVDFAQSPETTFDKNGTPVSYREYYKTRYNETIQDPNQPLLIHKDRKTEMRFALIPGVCQVTGLPDSMRADFRLMKDLAEIVHTNADRKVAECKNLFEIFNSNPKCIEKQKLWHLKFNDNPAVIKGFKFRAGNMIMGAKPNGERNIFDIDQCSREIDRKIQDKMFDQPALKMWGIFHGDRDAGIAKQFSSTMEQCLQQFGYESAAPAIFQVRSAMQADNWKKELKSRLNQNVQAVVLLLPGQKGKCNLYDEVKKYLLTDVPVPSQAVLTGTIQKGKNLRSIVNKILIQINVKIGGIPWAVDSLPLLTKPSMICGMDVFHSTSLGKKSVLALTASMNQTATKYWSTNVIQSELGQEASHALNQGMTKACEAFKKQNGRFPERVIFYRDGVGEGQVQGICKPEVDQIKLAFTNLGIPDTQLIYINVCKRVNTRIFAGDVGAFKNPMPGTVIDATITEKDTYEFYLISTAAKQGLSAPTRYTVIYDSVKETPDLIELLTYKLCYTYYNVSGAIKEPSCIRYAHRLAALIGERGGKNKEPPQVHGDFEKRDPTLYFI</sequence>
<dbReference type="Gene3D" id="3.30.420.10">
    <property type="entry name" value="Ribonuclease H-like superfamily/Ribonuclease H"/>
    <property type="match status" value="1"/>
</dbReference>
<dbReference type="EMBL" id="DQ640062">
    <property type="protein sequence ID" value="ABG66421.1"/>
    <property type="molecule type" value="Genomic_DNA"/>
</dbReference>
<evidence type="ECO:0000256" key="1">
    <source>
        <dbReference type="RuleBase" id="RU361178"/>
    </source>
</evidence>
<feature type="region of interest" description="Disordered" evidence="2">
    <location>
        <begin position="1"/>
        <end position="20"/>
    </location>
</feature>
<dbReference type="SUPFAM" id="SSF101690">
    <property type="entry name" value="PAZ domain"/>
    <property type="match status" value="1"/>
</dbReference>
<organism evidence="5">
    <name type="scientific">Pseudourostyla cristata</name>
    <dbReference type="NCBI Taxonomy" id="293816"/>
    <lineage>
        <taxon>Eukaryota</taxon>
        <taxon>Sar</taxon>
        <taxon>Alveolata</taxon>
        <taxon>Ciliophora</taxon>
        <taxon>Intramacronucleata</taxon>
        <taxon>Spirotrichea</taxon>
        <taxon>Stichotrichia</taxon>
        <taxon>Urostylida</taxon>
        <taxon>Pseudourostylidae</taxon>
        <taxon>Pseudourostyla</taxon>
    </lineage>
</organism>
<dbReference type="InterPro" id="IPR003100">
    <property type="entry name" value="PAZ_dom"/>
</dbReference>
<dbReference type="PANTHER" id="PTHR22891">
    <property type="entry name" value="EUKARYOTIC TRANSLATION INITIATION FACTOR 2C"/>
    <property type="match status" value="1"/>
</dbReference>
<dbReference type="PROSITE" id="PS50821">
    <property type="entry name" value="PAZ"/>
    <property type="match status" value="1"/>
</dbReference>
<dbReference type="Gene3D" id="2.170.260.10">
    <property type="entry name" value="paz domain"/>
    <property type="match status" value="1"/>
</dbReference>
<evidence type="ECO:0000259" key="3">
    <source>
        <dbReference type="PROSITE" id="PS50821"/>
    </source>
</evidence>